<proteinExistence type="predicted"/>
<evidence type="ECO:0000313" key="1">
    <source>
        <dbReference type="EMBL" id="QNO47136.1"/>
    </source>
</evidence>
<name>A0A7G9YGK2_9EURY</name>
<dbReference type="EMBL" id="MT631242">
    <property type="protein sequence ID" value="QNO47136.1"/>
    <property type="molecule type" value="Genomic_DNA"/>
</dbReference>
<reference evidence="1" key="1">
    <citation type="submission" date="2020-06" db="EMBL/GenBank/DDBJ databases">
        <title>Unique genomic features of the anaerobic methanotrophic archaea.</title>
        <authorList>
            <person name="Chadwick G.L."/>
            <person name="Skennerton C.T."/>
            <person name="Laso-Perez R."/>
            <person name="Leu A.O."/>
            <person name="Speth D.R."/>
            <person name="Yu H."/>
            <person name="Morgan-Lang C."/>
            <person name="Hatzenpichler R."/>
            <person name="Goudeau D."/>
            <person name="Malmstrom R."/>
            <person name="Brazelton W.J."/>
            <person name="Woyke T."/>
            <person name="Hallam S.J."/>
            <person name="Tyson G.W."/>
            <person name="Wegener G."/>
            <person name="Boetius A."/>
            <person name="Orphan V."/>
        </authorList>
    </citation>
    <scope>NUCLEOTIDE SEQUENCE</scope>
</reference>
<dbReference type="AlphaFoldDB" id="A0A7G9YGK2"/>
<accession>A0A7G9YGK2</accession>
<gene>
    <name evidence="1" type="ORF">ANPEMHCN_00015</name>
</gene>
<sequence>MDMPQFIEYPKQIVDVQLKVYSIHCSLVYWWMDFMWKMVLIYLTTVRMIDECGLRWGQVKSDKVKIINI</sequence>
<protein>
    <submittedName>
        <fullName evidence="1">Uncharacterized protein</fullName>
    </submittedName>
</protein>
<organism evidence="1">
    <name type="scientific">Candidatus Methanogaster sp. ANME-2c ERB4</name>
    <dbReference type="NCBI Taxonomy" id="2759911"/>
    <lineage>
        <taxon>Archaea</taxon>
        <taxon>Methanobacteriati</taxon>
        <taxon>Methanobacteriota</taxon>
        <taxon>Stenosarchaea group</taxon>
        <taxon>Methanomicrobia</taxon>
        <taxon>Methanosarcinales</taxon>
        <taxon>ANME-2 cluster</taxon>
        <taxon>Candidatus Methanogasteraceae</taxon>
        <taxon>Candidatus Methanogaster</taxon>
    </lineage>
</organism>